<dbReference type="AlphaFoldDB" id="A0A5B0GNE2"/>
<dbReference type="Gene3D" id="3.20.20.150">
    <property type="entry name" value="Divalent-metal-dependent TIM barrel enzymes"/>
    <property type="match status" value="1"/>
</dbReference>
<name>A0A5B0GNE2_9BURK</name>
<dbReference type="Proteomes" id="UP000325273">
    <property type="component" value="Unassembled WGS sequence"/>
</dbReference>
<reference evidence="1 2" key="1">
    <citation type="submission" date="2019-08" db="EMBL/GenBank/DDBJ databases">
        <title>Paraburkholderia sp. DCY113.</title>
        <authorList>
            <person name="Kang J."/>
        </authorList>
    </citation>
    <scope>NUCLEOTIDE SEQUENCE [LARGE SCALE GENOMIC DNA]</scope>
    <source>
        <strain evidence="1 2">DCY113</strain>
    </source>
</reference>
<gene>
    <name evidence="1" type="ORF">FVF58_32760</name>
</gene>
<keyword evidence="2" id="KW-1185">Reference proteome</keyword>
<accession>A0A5B0GNE2</accession>
<comment type="caution">
    <text evidence="1">The sequence shown here is derived from an EMBL/GenBank/DDBJ whole genome shotgun (WGS) entry which is preliminary data.</text>
</comment>
<dbReference type="EMBL" id="VTUZ01000028">
    <property type="protein sequence ID" value="KAA1004375.1"/>
    <property type="molecule type" value="Genomic_DNA"/>
</dbReference>
<dbReference type="RefSeq" id="WP_149673893.1">
    <property type="nucleotide sequence ID" value="NZ_VTUZ01000028.1"/>
</dbReference>
<organism evidence="1 2">
    <name type="scientific">Paraburkholderia panacisoli</name>
    <dbReference type="NCBI Taxonomy" id="2603818"/>
    <lineage>
        <taxon>Bacteria</taxon>
        <taxon>Pseudomonadati</taxon>
        <taxon>Pseudomonadota</taxon>
        <taxon>Betaproteobacteria</taxon>
        <taxon>Burkholderiales</taxon>
        <taxon>Burkholderiaceae</taxon>
        <taxon>Paraburkholderia</taxon>
    </lineage>
</organism>
<sequence length="81" mass="8673">MKFGARRLTRLALRQARRIASAGDRHAANVAWFDVHTENYMGGGRAPDYLDTIRRDSPVSLHGVGSAAGRPSGTSIFCGSG</sequence>
<evidence type="ECO:0000313" key="2">
    <source>
        <dbReference type="Proteomes" id="UP000325273"/>
    </source>
</evidence>
<evidence type="ECO:0000313" key="1">
    <source>
        <dbReference type="EMBL" id="KAA1004375.1"/>
    </source>
</evidence>
<dbReference type="InterPro" id="IPR007801">
    <property type="entry name" value="MbnB/TglH/ChrH"/>
</dbReference>
<dbReference type="Pfam" id="PF05114">
    <property type="entry name" value="MbnB_TglH_ChrH"/>
    <property type="match status" value="1"/>
</dbReference>
<proteinExistence type="predicted"/>
<protein>
    <submittedName>
        <fullName evidence="1">DUF692 domain-containing protein</fullName>
    </submittedName>
</protein>